<name>A0AAV7WNC4_PLEWA</name>
<dbReference type="Proteomes" id="UP001066276">
    <property type="component" value="Chromosome 1_1"/>
</dbReference>
<dbReference type="EMBL" id="JANPWB010000001">
    <property type="protein sequence ID" value="KAJ1213489.1"/>
    <property type="molecule type" value="Genomic_DNA"/>
</dbReference>
<proteinExistence type="predicted"/>
<evidence type="ECO:0000313" key="3">
    <source>
        <dbReference type="Proteomes" id="UP001066276"/>
    </source>
</evidence>
<feature type="region of interest" description="Disordered" evidence="1">
    <location>
        <begin position="19"/>
        <end position="107"/>
    </location>
</feature>
<dbReference type="AlphaFoldDB" id="A0AAV7WNC4"/>
<accession>A0AAV7WNC4</accession>
<feature type="compositionally biased region" description="Pro residues" evidence="1">
    <location>
        <begin position="82"/>
        <end position="92"/>
    </location>
</feature>
<feature type="compositionally biased region" description="Polar residues" evidence="1">
    <location>
        <begin position="57"/>
        <end position="72"/>
    </location>
</feature>
<comment type="caution">
    <text evidence="2">The sequence shown here is derived from an EMBL/GenBank/DDBJ whole genome shotgun (WGS) entry which is preliminary data.</text>
</comment>
<feature type="region of interest" description="Disordered" evidence="1">
    <location>
        <begin position="129"/>
        <end position="202"/>
    </location>
</feature>
<evidence type="ECO:0000256" key="1">
    <source>
        <dbReference type="SAM" id="MobiDB-lite"/>
    </source>
</evidence>
<organism evidence="2 3">
    <name type="scientific">Pleurodeles waltl</name>
    <name type="common">Iberian ribbed newt</name>
    <dbReference type="NCBI Taxonomy" id="8319"/>
    <lineage>
        <taxon>Eukaryota</taxon>
        <taxon>Metazoa</taxon>
        <taxon>Chordata</taxon>
        <taxon>Craniata</taxon>
        <taxon>Vertebrata</taxon>
        <taxon>Euteleostomi</taxon>
        <taxon>Amphibia</taxon>
        <taxon>Batrachia</taxon>
        <taxon>Caudata</taxon>
        <taxon>Salamandroidea</taxon>
        <taxon>Salamandridae</taxon>
        <taxon>Pleurodelinae</taxon>
        <taxon>Pleurodeles</taxon>
    </lineage>
</organism>
<keyword evidence="3" id="KW-1185">Reference proteome</keyword>
<gene>
    <name evidence="2" type="ORF">NDU88_001126</name>
</gene>
<evidence type="ECO:0000313" key="2">
    <source>
        <dbReference type="EMBL" id="KAJ1213489.1"/>
    </source>
</evidence>
<reference evidence="2" key="1">
    <citation type="journal article" date="2022" name="bioRxiv">
        <title>Sequencing and chromosome-scale assembly of the giantPleurodeles waltlgenome.</title>
        <authorList>
            <person name="Brown T."/>
            <person name="Elewa A."/>
            <person name="Iarovenko S."/>
            <person name="Subramanian E."/>
            <person name="Araus A.J."/>
            <person name="Petzold A."/>
            <person name="Susuki M."/>
            <person name="Suzuki K.-i.T."/>
            <person name="Hayashi T."/>
            <person name="Toyoda A."/>
            <person name="Oliveira C."/>
            <person name="Osipova E."/>
            <person name="Leigh N.D."/>
            <person name="Simon A."/>
            <person name="Yun M.H."/>
        </authorList>
    </citation>
    <scope>NUCLEOTIDE SEQUENCE</scope>
    <source>
        <strain evidence="2">20211129_DDA</strain>
        <tissue evidence="2">Liver</tissue>
    </source>
</reference>
<protein>
    <submittedName>
        <fullName evidence="2">Uncharacterized protein</fullName>
    </submittedName>
</protein>
<sequence length="202" mass="21399">MPYSHLECVLINFIRSGTPANVSGEEVPPLSSPPTEEVHSDDSNSGLQNLDDLPGPSGTTEQPVNQAHHTPPQSLPHLETPPQHPPSIPIPLSPEHANQQCAHLYRDHRAHFAPKTIRDLKSVAVGTPFRGQRHRQPGTWEDCWAPGGGQAQATDSPGGTHRDPGSLSTFPGHNGPDPGQRAGEQATAGGTVPEDQGGLASH</sequence>